<name>A0A239TUP9_9FIRM</name>
<dbReference type="EMBL" id="LT906446">
    <property type="protein sequence ID" value="SNV01255.1"/>
    <property type="molecule type" value="Genomic_DNA"/>
</dbReference>
<organism evidence="1 2">
    <name type="scientific">Megamonas hypermegale</name>
    <dbReference type="NCBI Taxonomy" id="158847"/>
    <lineage>
        <taxon>Bacteria</taxon>
        <taxon>Bacillati</taxon>
        <taxon>Bacillota</taxon>
        <taxon>Negativicutes</taxon>
        <taxon>Selenomonadales</taxon>
        <taxon>Selenomonadaceae</taxon>
        <taxon>Megamonas</taxon>
    </lineage>
</organism>
<dbReference type="eggNOG" id="ENOG5032T18">
    <property type="taxonomic scope" value="Bacteria"/>
</dbReference>
<dbReference type="Proteomes" id="UP000215383">
    <property type="component" value="Chromosome 1"/>
</dbReference>
<dbReference type="AlphaFoldDB" id="A0A239TUP9"/>
<evidence type="ECO:0000313" key="1">
    <source>
        <dbReference type="EMBL" id="SNV01255.1"/>
    </source>
</evidence>
<sequence>MSRYILIGIFLAVSFLLGPFNKVWAAEPFEPLPEDEFQWVQATARSSYYFNKQAMTYEIGSDGYADTNILLVPTVKLFDNMQVDDIIMKRQWRNLSTYRFDELVGAAEYLRIDLQKKTVEYTDCIYLDQGYNSLYAGYERPTQDMTTMSPKNVDYKFYQAIVDYEHEHRKELLEKIADQVRPKDLKAAGIKVDKDKVKKERKSKE</sequence>
<proteinExistence type="predicted"/>
<evidence type="ECO:0000313" key="2">
    <source>
        <dbReference type="Proteomes" id="UP000215383"/>
    </source>
</evidence>
<dbReference type="GeneID" id="78507405"/>
<keyword evidence="2" id="KW-1185">Reference proteome</keyword>
<reference evidence="1 2" key="1">
    <citation type="submission" date="2017-06" db="EMBL/GenBank/DDBJ databases">
        <authorList>
            <consortium name="Pathogen Informatics"/>
        </authorList>
    </citation>
    <scope>NUCLEOTIDE SEQUENCE [LARGE SCALE GENOMIC DNA]</scope>
    <source>
        <strain evidence="1 2">NCTC10570</strain>
    </source>
</reference>
<accession>A0A239TUP9</accession>
<dbReference type="RefSeq" id="WP_027889420.1">
    <property type="nucleotide sequence ID" value="NZ_LT906446.1"/>
</dbReference>
<protein>
    <submittedName>
        <fullName evidence="1">Uncharacterized protein</fullName>
    </submittedName>
</protein>
<gene>
    <name evidence="1" type="ORF">SAMEA4364220_01406</name>
</gene>